<evidence type="ECO:0000256" key="1">
    <source>
        <dbReference type="ARBA" id="ARBA00004123"/>
    </source>
</evidence>
<evidence type="ECO:0000313" key="8">
    <source>
        <dbReference type="Proteomes" id="UP001224775"/>
    </source>
</evidence>
<dbReference type="GO" id="GO:0005634">
    <property type="term" value="C:nucleus"/>
    <property type="evidence" value="ECO:0007669"/>
    <property type="project" value="UniProtKB-SubCell"/>
</dbReference>
<dbReference type="EMBL" id="JATAAI010000028">
    <property type="protein sequence ID" value="KAK1736725.1"/>
    <property type="molecule type" value="Genomic_DNA"/>
</dbReference>
<comment type="subcellular location">
    <subcellularLocation>
        <location evidence="1">Nucleus</location>
    </subcellularLocation>
</comment>
<reference evidence="7" key="1">
    <citation type="submission" date="2023-06" db="EMBL/GenBank/DDBJ databases">
        <title>Survivors Of The Sea: Transcriptome response of Skeletonema marinoi to long-term dormancy.</title>
        <authorList>
            <person name="Pinder M.I.M."/>
            <person name="Kourtchenko O."/>
            <person name="Robertson E.K."/>
            <person name="Larsson T."/>
            <person name="Maumus F."/>
            <person name="Osuna-Cruz C.M."/>
            <person name="Vancaester E."/>
            <person name="Stenow R."/>
            <person name="Vandepoele K."/>
            <person name="Ploug H."/>
            <person name="Bruchert V."/>
            <person name="Godhe A."/>
            <person name="Topel M."/>
        </authorList>
    </citation>
    <scope>NUCLEOTIDE SEQUENCE</scope>
    <source>
        <strain evidence="7">R05AC</strain>
    </source>
</reference>
<evidence type="ECO:0000256" key="4">
    <source>
        <dbReference type="RuleBase" id="RU004020"/>
    </source>
</evidence>
<dbReference type="AlphaFoldDB" id="A0AAD9D8H5"/>
<gene>
    <name evidence="7" type="ORF">QTG54_012747</name>
</gene>
<dbReference type="PANTHER" id="PTHR10015:SF206">
    <property type="entry name" value="HSF-TYPE DNA-BINDING DOMAIN-CONTAINING PROTEIN"/>
    <property type="match status" value="1"/>
</dbReference>
<feature type="region of interest" description="Disordered" evidence="5">
    <location>
        <begin position="1"/>
        <end position="62"/>
    </location>
</feature>
<dbReference type="Gene3D" id="1.10.10.10">
    <property type="entry name" value="Winged helix-like DNA-binding domain superfamily/Winged helix DNA-binding domain"/>
    <property type="match status" value="1"/>
</dbReference>
<comment type="similarity">
    <text evidence="4">Belongs to the HSF family.</text>
</comment>
<feature type="domain" description="HSF-type DNA-binding" evidence="6">
    <location>
        <begin position="85"/>
        <end position="192"/>
    </location>
</feature>
<protein>
    <submittedName>
        <fullName evidence="7">Heat shock factor family protein</fullName>
    </submittedName>
</protein>
<dbReference type="SUPFAM" id="SSF46785">
    <property type="entry name" value="Winged helix' DNA-binding domain"/>
    <property type="match status" value="1"/>
</dbReference>
<dbReference type="SMART" id="SM00415">
    <property type="entry name" value="HSF"/>
    <property type="match status" value="1"/>
</dbReference>
<proteinExistence type="inferred from homology"/>
<keyword evidence="8" id="KW-1185">Reference proteome</keyword>
<sequence>MDKDINYHCGESTTSSSSAAAADGHADDAKSSMTKTDTSKGKSDDNNTSLKEDECSITGTDLTDGNAKQVIQNDEASVQSQSQPHETTFPQQLMDLIESETTDDNAVTVRGQKAIEWLSTGDKFIIRDKAALESCVLPKYFNNKCKYMSFVRKLYRWGFRQVEKDFSSGVMTFMHKHFTRGDKKKCLAMHSVVNAKKRPAASIVATNASSNRRQGPRDLDRLPHAVDAANHLLQSNRQIYSGGNSILSNVGQGGTYNMLGRRVSPGLSMNYGLGMQMRMPHSNNYLNNNVLNWTIPGLVNNRSQVAQRPSVTAAVAAAFHSNQDHSAAVTGSQPSAGISNIGRPAEEVNLAALIMNEDPTIDAWRALQLAKQHLNGTSTTSDPRQPNSEAFL</sequence>
<dbReference type="Pfam" id="PF00447">
    <property type="entry name" value="HSF_DNA-bind"/>
    <property type="match status" value="1"/>
</dbReference>
<evidence type="ECO:0000313" key="7">
    <source>
        <dbReference type="EMBL" id="KAK1736725.1"/>
    </source>
</evidence>
<dbReference type="InterPro" id="IPR036388">
    <property type="entry name" value="WH-like_DNA-bd_sf"/>
</dbReference>
<dbReference type="InterPro" id="IPR036390">
    <property type="entry name" value="WH_DNA-bd_sf"/>
</dbReference>
<evidence type="ECO:0000256" key="5">
    <source>
        <dbReference type="SAM" id="MobiDB-lite"/>
    </source>
</evidence>
<dbReference type="PANTHER" id="PTHR10015">
    <property type="entry name" value="HEAT SHOCK TRANSCRIPTION FACTOR"/>
    <property type="match status" value="1"/>
</dbReference>
<name>A0AAD9D8H5_9STRA</name>
<dbReference type="GO" id="GO:0043565">
    <property type="term" value="F:sequence-specific DNA binding"/>
    <property type="evidence" value="ECO:0007669"/>
    <property type="project" value="InterPro"/>
</dbReference>
<keyword evidence="7" id="KW-0346">Stress response</keyword>
<evidence type="ECO:0000256" key="3">
    <source>
        <dbReference type="ARBA" id="ARBA00023242"/>
    </source>
</evidence>
<evidence type="ECO:0000259" key="6">
    <source>
        <dbReference type="SMART" id="SM00415"/>
    </source>
</evidence>
<comment type="caution">
    <text evidence="7">The sequence shown here is derived from an EMBL/GenBank/DDBJ whole genome shotgun (WGS) entry which is preliminary data.</text>
</comment>
<keyword evidence="2" id="KW-0238">DNA-binding</keyword>
<dbReference type="Proteomes" id="UP001224775">
    <property type="component" value="Unassembled WGS sequence"/>
</dbReference>
<organism evidence="7 8">
    <name type="scientific">Skeletonema marinoi</name>
    <dbReference type="NCBI Taxonomy" id="267567"/>
    <lineage>
        <taxon>Eukaryota</taxon>
        <taxon>Sar</taxon>
        <taxon>Stramenopiles</taxon>
        <taxon>Ochrophyta</taxon>
        <taxon>Bacillariophyta</taxon>
        <taxon>Coscinodiscophyceae</taxon>
        <taxon>Thalassiosirophycidae</taxon>
        <taxon>Thalassiosirales</taxon>
        <taxon>Skeletonemataceae</taxon>
        <taxon>Skeletonema</taxon>
        <taxon>Skeletonema marinoi-dohrnii complex</taxon>
    </lineage>
</organism>
<dbReference type="GO" id="GO:0003700">
    <property type="term" value="F:DNA-binding transcription factor activity"/>
    <property type="evidence" value="ECO:0007669"/>
    <property type="project" value="InterPro"/>
</dbReference>
<evidence type="ECO:0000256" key="2">
    <source>
        <dbReference type="ARBA" id="ARBA00023125"/>
    </source>
</evidence>
<accession>A0AAD9D8H5</accession>
<feature type="compositionally biased region" description="Basic and acidic residues" evidence="5">
    <location>
        <begin position="37"/>
        <end position="54"/>
    </location>
</feature>
<dbReference type="InterPro" id="IPR000232">
    <property type="entry name" value="HSF_DNA-bd"/>
</dbReference>
<keyword evidence="3" id="KW-0539">Nucleus</keyword>